<dbReference type="EMBL" id="HG970332">
    <property type="protein sequence ID" value="CEF72316.1"/>
    <property type="molecule type" value="Genomic_DNA"/>
</dbReference>
<accession>A0A098D2Z3</accession>
<evidence type="ECO:0000313" key="2">
    <source>
        <dbReference type="EMBL" id="CEF72316.1"/>
    </source>
</evidence>
<reference evidence="3 4" key="2">
    <citation type="journal article" date="2010" name="Nature">
        <title>Comparative genomics reveals mobile pathogenicity chromosomes in Fusarium.</title>
        <authorList>
            <person name="Ma L.J."/>
            <person name="van der Does H.C."/>
            <person name="Borkovich K.A."/>
            <person name="Coleman J.J."/>
            <person name="Daboussi M.J."/>
            <person name="Di Pietro A."/>
            <person name="Dufresne M."/>
            <person name="Freitag M."/>
            <person name="Grabherr M."/>
            <person name="Henrissat B."/>
            <person name="Houterman P.M."/>
            <person name="Kang S."/>
            <person name="Shim W.B."/>
            <person name="Woloshuk C."/>
            <person name="Xie X."/>
            <person name="Xu J.R."/>
            <person name="Antoniw J."/>
            <person name="Baker S.E."/>
            <person name="Bluhm B.H."/>
            <person name="Breakspear A."/>
            <person name="Brown D.W."/>
            <person name="Butchko R.A."/>
            <person name="Chapman S."/>
            <person name="Coulson R."/>
            <person name="Coutinho P.M."/>
            <person name="Danchin E.G."/>
            <person name="Diener A."/>
            <person name="Gale L.R."/>
            <person name="Gardiner D.M."/>
            <person name="Goff S."/>
            <person name="Hammond-Kosack K.E."/>
            <person name="Hilburn K."/>
            <person name="Hua-Van A."/>
            <person name="Jonkers W."/>
            <person name="Kazan K."/>
            <person name="Kodira C.D."/>
            <person name="Koehrsen M."/>
            <person name="Kumar L."/>
            <person name="Lee Y.H."/>
            <person name="Li L."/>
            <person name="Manners J.M."/>
            <person name="Miranda-Saavedra D."/>
            <person name="Mukherjee M."/>
            <person name="Park G."/>
            <person name="Park J."/>
            <person name="Park S.Y."/>
            <person name="Proctor R.H."/>
            <person name="Regev A."/>
            <person name="Ruiz-Roldan M.C."/>
            <person name="Sain D."/>
            <person name="Sakthikumar S."/>
            <person name="Sykes S."/>
            <person name="Schwartz D.C."/>
            <person name="Turgeon B.G."/>
            <person name="Wapinski I."/>
            <person name="Yoder O."/>
            <person name="Young S."/>
            <person name="Zeng Q."/>
            <person name="Zhou S."/>
            <person name="Galagan J."/>
            <person name="Cuomo C.A."/>
            <person name="Kistler H.C."/>
            <person name="Rep M."/>
        </authorList>
    </citation>
    <scope>GENOME REANNOTATION</scope>
    <source>
        <strain evidence="4">ATCC MYA-4620 / CBS 123657 / FGSC 9075 / NRRL 31084 / PH-1</strain>
        <strain evidence="3">PH-1 / ATCC MYA-4620 / FGSC 9075 / NRRL 31084</strain>
    </source>
</reference>
<reference evidence="2 4" key="3">
    <citation type="journal article" date="2015" name="BMC Genomics">
        <title>The completed genome sequence of the pathogenic ascomycete fungus Fusarium graminearum.</title>
        <authorList>
            <person name="King R."/>
            <person name="Urban M."/>
            <person name="Hammond-Kosack M.C."/>
            <person name="Hassani-Pak K."/>
            <person name="Hammond-Kosack K.E."/>
        </authorList>
    </citation>
    <scope>NUCLEOTIDE SEQUENCE [LARGE SCALE GENOMIC DNA]</scope>
    <source>
        <strain evidence="4">ATCC MYA-4620 / CBS 123657 / FGSC 9075 / NRRL 31084 / PH-1</strain>
        <strain evidence="2">PH-1</strain>
    </source>
</reference>
<proteinExistence type="predicted"/>
<dbReference type="VEuPathDB" id="FungiDB:FGRAMPH1_01G01027"/>
<feature type="region of interest" description="Disordered" evidence="1">
    <location>
        <begin position="46"/>
        <end position="69"/>
    </location>
</feature>
<feature type="compositionally biased region" description="Low complexity" evidence="1">
    <location>
        <begin position="60"/>
        <end position="69"/>
    </location>
</feature>
<dbReference type="InParanoid" id="A0A098D2Z3"/>
<reference evidence="3 4" key="1">
    <citation type="journal article" date="2007" name="Science">
        <title>The Fusarium graminearum genome reveals a link between localized polymorphism and pathogen specialization.</title>
        <authorList>
            <person name="Cuomo C.A."/>
            <person name="Gueldener U."/>
            <person name="Xu J.-R."/>
            <person name="Trail F."/>
            <person name="Turgeon B.G."/>
            <person name="Di Pietro A."/>
            <person name="Walton J.D."/>
            <person name="Ma L.-J."/>
            <person name="Baker S.E."/>
            <person name="Rep M."/>
            <person name="Adam G."/>
            <person name="Antoniw J."/>
            <person name="Baldwin T."/>
            <person name="Calvo S.E."/>
            <person name="Chang Y.-L."/>
            <person name="DeCaprio D."/>
            <person name="Gale L.R."/>
            <person name="Gnerre S."/>
            <person name="Goswami R.S."/>
            <person name="Hammond-Kosack K."/>
            <person name="Harris L.J."/>
            <person name="Hilburn K."/>
            <person name="Kennell J.C."/>
            <person name="Kroken S."/>
            <person name="Magnuson J.K."/>
            <person name="Mannhaupt G."/>
            <person name="Mauceli E.W."/>
            <person name="Mewes H.-W."/>
            <person name="Mitterbauer R."/>
            <person name="Muehlbauer G."/>
            <person name="Muensterkoetter M."/>
            <person name="Nelson D."/>
            <person name="O'Donnell K."/>
            <person name="Ouellet T."/>
            <person name="Qi W."/>
            <person name="Quesneville H."/>
            <person name="Roncero M.I.G."/>
            <person name="Seong K.-Y."/>
            <person name="Tetko I.V."/>
            <person name="Urban M."/>
            <person name="Waalwijk C."/>
            <person name="Ward T.J."/>
            <person name="Yao J."/>
            <person name="Birren B.W."/>
            <person name="Kistler H.C."/>
        </authorList>
    </citation>
    <scope>NUCLEOTIDE SEQUENCE [LARGE SCALE GENOMIC DNA]</scope>
    <source>
        <strain evidence="4">ATCC MYA-4620 / CBS 123657 / FGSC 9075 / NRRL 31084 / PH-1</strain>
        <strain evidence="3">PH-1 / ATCC MYA-4620 / FGSC 9075 / NRRL 31084</strain>
    </source>
</reference>
<name>A0A098D2Z3_GIBZE</name>
<protein>
    <submittedName>
        <fullName evidence="2">Chromosome 1, complete genome</fullName>
    </submittedName>
</protein>
<organism evidence="2 4">
    <name type="scientific">Gibberella zeae (strain ATCC MYA-4620 / CBS 123657 / FGSC 9075 / NRRL 31084 / PH-1)</name>
    <name type="common">Wheat head blight fungus</name>
    <name type="synonym">Fusarium graminearum</name>
    <dbReference type="NCBI Taxonomy" id="229533"/>
    <lineage>
        <taxon>Eukaryota</taxon>
        <taxon>Fungi</taxon>
        <taxon>Dikarya</taxon>
        <taxon>Ascomycota</taxon>
        <taxon>Pezizomycotina</taxon>
        <taxon>Sordariomycetes</taxon>
        <taxon>Hypocreomycetidae</taxon>
        <taxon>Hypocreales</taxon>
        <taxon>Nectriaceae</taxon>
        <taxon>Fusarium</taxon>
    </lineage>
</organism>
<keyword evidence="4" id="KW-1185">Reference proteome</keyword>
<dbReference type="EnsemblFungi" id="CEF72316">
    <property type="protein sequence ID" value="CEF72316"/>
    <property type="gene ID" value="FGRRES_15067"/>
</dbReference>
<accession>A0A0E0RM41</accession>
<dbReference type="Proteomes" id="UP000070720">
    <property type="component" value="Chromosome 1"/>
</dbReference>
<feature type="compositionally biased region" description="Polar residues" evidence="1">
    <location>
        <begin position="49"/>
        <end position="59"/>
    </location>
</feature>
<evidence type="ECO:0000256" key="1">
    <source>
        <dbReference type="SAM" id="MobiDB-lite"/>
    </source>
</evidence>
<dbReference type="AlphaFoldDB" id="A0A098D2Z3"/>
<reference evidence="3" key="4">
    <citation type="submission" date="2017-01" db="UniProtKB">
        <authorList>
            <consortium name="EnsemblFungi"/>
        </authorList>
    </citation>
    <scope>IDENTIFICATION</scope>
    <source>
        <strain evidence="3">PH-1 / ATCC MYA-4620 / FGSC 9075 / NRRL 31084</strain>
    </source>
</reference>
<gene>
    <name evidence="2" type="ORF">FGRAMPH1_01T01027</name>
</gene>
<evidence type="ECO:0000313" key="3">
    <source>
        <dbReference type="EnsemblFungi" id="CEF72316"/>
    </source>
</evidence>
<evidence type="ECO:0000313" key="4">
    <source>
        <dbReference type="Proteomes" id="UP000070720"/>
    </source>
</evidence>
<sequence>MDTVRGNIVCLSVSVSRHHMTVFLFIQREYSEHNWGGTSQLLLSKENNRCNGESNTTPAQQTQKQKQSM</sequence>